<gene>
    <name evidence="1" type="ORF">BV22DRAFT_1072217</name>
</gene>
<protein>
    <submittedName>
        <fullName evidence="1">Uncharacterized protein</fullName>
    </submittedName>
</protein>
<reference evidence="1" key="1">
    <citation type="journal article" date="2021" name="New Phytol.">
        <title>Evolutionary innovations through gain and loss of genes in the ectomycorrhizal Boletales.</title>
        <authorList>
            <person name="Wu G."/>
            <person name="Miyauchi S."/>
            <person name="Morin E."/>
            <person name="Kuo A."/>
            <person name="Drula E."/>
            <person name="Varga T."/>
            <person name="Kohler A."/>
            <person name="Feng B."/>
            <person name="Cao Y."/>
            <person name="Lipzen A."/>
            <person name="Daum C."/>
            <person name="Hundley H."/>
            <person name="Pangilinan J."/>
            <person name="Johnson J."/>
            <person name="Barry K."/>
            <person name="LaButti K."/>
            <person name="Ng V."/>
            <person name="Ahrendt S."/>
            <person name="Min B."/>
            <person name="Choi I.G."/>
            <person name="Park H."/>
            <person name="Plett J.M."/>
            <person name="Magnuson J."/>
            <person name="Spatafora J.W."/>
            <person name="Nagy L.G."/>
            <person name="Henrissat B."/>
            <person name="Grigoriev I.V."/>
            <person name="Yang Z.L."/>
            <person name="Xu J."/>
            <person name="Martin F.M."/>
        </authorList>
    </citation>
    <scope>NUCLEOTIDE SEQUENCE</scope>
    <source>
        <strain evidence="1">KUC20120723A-06</strain>
    </source>
</reference>
<organism evidence="1 2">
    <name type="scientific">Leucogyrophana mollusca</name>
    <dbReference type="NCBI Taxonomy" id="85980"/>
    <lineage>
        <taxon>Eukaryota</taxon>
        <taxon>Fungi</taxon>
        <taxon>Dikarya</taxon>
        <taxon>Basidiomycota</taxon>
        <taxon>Agaricomycotina</taxon>
        <taxon>Agaricomycetes</taxon>
        <taxon>Agaricomycetidae</taxon>
        <taxon>Boletales</taxon>
        <taxon>Boletales incertae sedis</taxon>
        <taxon>Leucogyrophana</taxon>
    </lineage>
</organism>
<proteinExistence type="predicted"/>
<dbReference type="EMBL" id="MU266524">
    <property type="protein sequence ID" value="KAH7921482.1"/>
    <property type="molecule type" value="Genomic_DNA"/>
</dbReference>
<keyword evidence="2" id="KW-1185">Reference proteome</keyword>
<evidence type="ECO:0000313" key="2">
    <source>
        <dbReference type="Proteomes" id="UP000790709"/>
    </source>
</evidence>
<dbReference type="Proteomes" id="UP000790709">
    <property type="component" value="Unassembled WGS sequence"/>
</dbReference>
<evidence type="ECO:0000313" key="1">
    <source>
        <dbReference type="EMBL" id="KAH7921482.1"/>
    </source>
</evidence>
<accession>A0ACB8B9P2</accession>
<comment type="caution">
    <text evidence="1">The sequence shown here is derived from an EMBL/GenBank/DDBJ whole genome shotgun (WGS) entry which is preliminary data.</text>
</comment>
<name>A0ACB8B9P2_9AGAM</name>
<sequence length="179" mass="20323">MGAAQSRGNTEEKVFHNETPIQFSQDVVNHLTDRMVSPETTPERQTTLDSHVRSRIQAELEHLRTEEDNVRKEIELALEKENLDHEMNLTGGIATGEDTHDKVMSSTALLGDLEEIRTKVDRFQTRQQLSDFPSVKESGEAVVSCYKSHLKTPLDCWREVSEFKASVAHAETQYLASLR</sequence>